<evidence type="ECO:0000256" key="2">
    <source>
        <dbReference type="ARBA" id="ARBA00022525"/>
    </source>
</evidence>
<dbReference type="Proteomes" id="UP000237082">
    <property type="component" value="Unassembled WGS sequence"/>
</dbReference>
<evidence type="ECO:0000256" key="1">
    <source>
        <dbReference type="ARBA" id="ARBA00004613"/>
    </source>
</evidence>
<keyword evidence="4" id="KW-1185">Reference proteome</keyword>
<dbReference type="InterPro" id="IPR001343">
    <property type="entry name" value="Hemolysn_Ca-bd"/>
</dbReference>
<dbReference type="AlphaFoldDB" id="A0A2S5DG19"/>
<evidence type="ECO:0000313" key="3">
    <source>
        <dbReference type="EMBL" id="POZ61922.1"/>
    </source>
</evidence>
<proteinExistence type="predicted"/>
<organism evidence="3 4">
    <name type="scientific">Chromobacterium alticapitis</name>
    <dbReference type="NCBI Taxonomy" id="2073169"/>
    <lineage>
        <taxon>Bacteria</taxon>
        <taxon>Pseudomonadati</taxon>
        <taxon>Pseudomonadota</taxon>
        <taxon>Betaproteobacteria</taxon>
        <taxon>Neisseriales</taxon>
        <taxon>Chromobacteriaceae</taxon>
        <taxon>Chromobacterium</taxon>
    </lineage>
</organism>
<dbReference type="SUPFAM" id="SSF51120">
    <property type="entry name" value="beta-Roll"/>
    <property type="match status" value="3"/>
</dbReference>
<dbReference type="Gene3D" id="2.150.10.10">
    <property type="entry name" value="Serralysin-like metalloprotease, C-terminal"/>
    <property type="match status" value="2"/>
</dbReference>
<reference evidence="4" key="1">
    <citation type="submission" date="2018-02" db="EMBL/GenBank/DDBJ databases">
        <authorList>
            <person name="O'Hara-Hanley K."/>
            <person name="Soby S."/>
        </authorList>
    </citation>
    <scope>NUCLEOTIDE SEQUENCE [LARGE SCALE GENOMIC DNA]</scope>
    <source>
        <strain evidence="4">MWU14-2602</strain>
    </source>
</reference>
<dbReference type="GO" id="GO:0005509">
    <property type="term" value="F:calcium ion binding"/>
    <property type="evidence" value="ECO:0007669"/>
    <property type="project" value="InterPro"/>
</dbReference>
<evidence type="ECO:0008006" key="5">
    <source>
        <dbReference type="Google" id="ProtNLM"/>
    </source>
</evidence>
<dbReference type="PANTHER" id="PTHR38340">
    <property type="entry name" value="S-LAYER PROTEIN"/>
    <property type="match status" value="1"/>
</dbReference>
<comment type="subcellular location">
    <subcellularLocation>
        <location evidence="1">Secreted</location>
    </subcellularLocation>
</comment>
<dbReference type="Pfam" id="PF00353">
    <property type="entry name" value="HemolysinCabind"/>
    <property type="match status" value="4"/>
</dbReference>
<dbReference type="InterPro" id="IPR050557">
    <property type="entry name" value="RTX_toxin/Mannuronan_C5-epim"/>
</dbReference>
<dbReference type="PRINTS" id="PR00313">
    <property type="entry name" value="CABNDNGRPT"/>
</dbReference>
<evidence type="ECO:0000313" key="4">
    <source>
        <dbReference type="Proteomes" id="UP000237082"/>
    </source>
</evidence>
<gene>
    <name evidence="3" type="ORF">C2I19_11050</name>
</gene>
<keyword evidence="2" id="KW-0964">Secreted</keyword>
<sequence length="1094" mass="114163">MFDTNGSGNTEQLGWIAQGTGLLVYDPNGAATLTSGTQLFGNSTLLPDGKYALDGFQALAALDKSGSGHIDASNPEFANLRIWVGAPGNGSSNSALATGKMMTLKELGIVDISLHATKTWANTGGAEHMANTESSYAVVTWADGHTTTMGDINFAADPFYQHLKPIGPLSDAVKVLPEMAGCGPVYDTQQAAQKSPAFADMLKKYSALTSRADQVSMLPQLLKAWADSSDFKGLMARNDWDIASNNYVYVFDSTKMFAGQNPSNPLSLLAGGGIPLQDRDQWSDVYKQMADMVGVLEVFNGQALYEPSQTDLMWGRHADAIHVALISGGGGSGDGGGKAGIKLGATYKIEVNAQQVANLQQSYQALEQSVYEGLLMQTRIKPYLDAIKLNINPKTGAQFDLSGLDKILDNKYAANPIDATLDLLELTAYGRDMLVATGWDMATKLGHWISDLTANGSWQKISAQLQDGLDSLIHIDKDGKFSLTDAQGNAIYIAKSGDDTLQGGSGHNILYGGSGNTIMYGAGTSNTFYGGTGHDTMLSQGGCATYIGGSGFDVMGSNDCRSATTTGHTTDDKGNLIGSTYIAGTGGGIMYGSDANNLYQLSLGCGSDSIFSAGYSWYGDNGMANRNVNNVLKFGPGISAGNIWAETSGIDLILHYSDKDAVTLKEWFVISVQPVQTVQFADGSSMNIKDLLNSLSFSAGHAANGVIYGVGKQENLMAGDGNVSVMGGNGDATLTGGSGNDSLYGGTGSNTFHGGSGNTIMYGAGASNTFYGGTGHDTMLSQGGSATYIGGSGFDVMGSDDCRSVTTTGHTTDVKGNPIGSTYIAGTGGGIMYGSDANNLYQLSLGCGSDSIFSAGYSWYGVNGIANRNVNNVLKFGAGISADKMWVENRGIDLILHYSDKDAVTLAEWAVISVRPVQTVQFADGSSMSIDTLLSKLPVQINGTNGVFTGVGANELMKSDSQNDTMTGGAGNVSYEISSNATHVTINNAASGAGHASSVLFDSASSNQLWFQHSGNDLLVSEIGTTTQIDISGWYAGDANHVQQFRASDGKVLLDKQVDALVSAMAGFAPPAAGAALPQNAQDALQPALAANWH</sequence>
<accession>A0A2S5DG19</accession>
<protein>
    <recommendedName>
        <fullName evidence="5">Haemolysin-type calcium binding-related domain-containing protein</fullName>
    </recommendedName>
</protein>
<dbReference type="EMBL" id="PQWB01000042">
    <property type="protein sequence ID" value="POZ61922.1"/>
    <property type="molecule type" value="Genomic_DNA"/>
</dbReference>
<comment type="caution">
    <text evidence="3">The sequence shown here is derived from an EMBL/GenBank/DDBJ whole genome shotgun (WGS) entry which is preliminary data.</text>
</comment>
<dbReference type="GO" id="GO:0005576">
    <property type="term" value="C:extracellular region"/>
    <property type="evidence" value="ECO:0007669"/>
    <property type="project" value="UniProtKB-SubCell"/>
</dbReference>
<dbReference type="InterPro" id="IPR011049">
    <property type="entry name" value="Serralysin-like_metalloprot_C"/>
</dbReference>
<dbReference type="PANTHER" id="PTHR38340:SF1">
    <property type="entry name" value="S-LAYER PROTEIN"/>
    <property type="match status" value="1"/>
</dbReference>
<name>A0A2S5DG19_9NEIS</name>